<dbReference type="InterPro" id="IPR047187">
    <property type="entry name" value="SF1_C_Upf1"/>
</dbReference>
<dbReference type="Pfam" id="PF13086">
    <property type="entry name" value="AAA_11"/>
    <property type="match status" value="1"/>
</dbReference>
<evidence type="ECO:0000313" key="14">
    <source>
        <dbReference type="Proteomes" id="UP000178187"/>
    </source>
</evidence>
<dbReference type="FunFam" id="3.40.50.300:FF:000326">
    <property type="entry name" value="P-loop containing nucleoside triphosphate hydrolase"/>
    <property type="match status" value="1"/>
</dbReference>
<dbReference type="GO" id="GO:0016787">
    <property type="term" value="F:hydrolase activity"/>
    <property type="evidence" value="ECO:0007669"/>
    <property type="project" value="UniProtKB-KW"/>
</dbReference>
<keyword evidence="6" id="KW-0378">Hydrolase</keyword>
<keyword evidence="4" id="KW-0963">Cytoplasm</keyword>
<dbReference type="GO" id="GO:0003723">
    <property type="term" value="F:RNA binding"/>
    <property type="evidence" value="ECO:0007669"/>
    <property type="project" value="InterPro"/>
</dbReference>
<comment type="similarity">
    <text evidence="2">Belongs to the DNA2/NAM7 helicase family.</text>
</comment>
<evidence type="ECO:0000259" key="11">
    <source>
        <dbReference type="Pfam" id="PF13087"/>
    </source>
</evidence>
<comment type="subcellular location">
    <subcellularLocation>
        <location evidence="1">Cytoplasm</location>
    </subcellularLocation>
</comment>
<dbReference type="EC" id="3.6.4.12" evidence="3"/>
<dbReference type="InterPro" id="IPR048761">
    <property type="entry name" value="SMUBP-2_HCS1_1B"/>
</dbReference>
<organism evidence="13 14">
    <name type="scientific">Candidatus Danuiimicrobium aquiferis</name>
    <dbReference type="NCBI Taxonomy" id="1801832"/>
    <lineage>
        <taxon>Bacteria</taxon>
        <taxon>Pseudomonadati</taxon>
        <taxon>Candidatus Omnitrophota</taxon>
        <taxon>Candidatus Danuiimicrobium</taxon>
    </lineage>
</organism>
<name>A0A1G1KRQ7_9BACT</name>
<feature type="domain" description="DNA2/NAM7 helicase-like C-terminal" evidence="11">
    <location>
        <begin position="421"/>
        <end position="615"/>
    </location>
</feature>
<dbReference type="InterPro" id="IPR027417">
    <property type="entry name" value="P-loop_NTPase"/>
</dbReference>
<evidence type="ECO:0000256" key="4">
    <source>
        <dbReference type="ARBA" id="ARBA00022490"/>
    </source>
</evidence>
<feature type="domain" description="Helicase SMUBP-2/HCS1 1B" evidence="12">
    <location>
        <begin position="21"/>
        <end position="123"/>
    </location>
</feature>
<evidence type="ECO:0000256" key="3">
    <source>
        <dbReference type="ARBA" id="ARBA00012551"/>
    </source>
</evidence>
<dbReference type="GO" id="GO:0005694">
    <property type="term" value="C:chromosome"/>
    <property type="evidence" value="ECO:0007669"/>
    <property type="project" value="UniProtKB-ARBA"/>
</dbReference>
<dbReference type="SUPFAM" id="SSF52540">
    <property type="entry name" value="P-loop containing nucleoside triphosphate hydrolases"/>
    <property type="match status" value="1"/>
</dbReference>
<sequence>MSDKIVITTESDQYFDRLTDLLRLEEVEEKREYEEQFLRKSPDQREKAGKSLLKLVVSDIHFSGGGHQLVSFGYENGRPLPIYSFDVGDVVSLSRELKALENLPVGTVYDRTSSEITLAFNRRLPDWINDESLFYLNEASPRESFQKMFDSIKRVKEAQHDRLAYFRNLSFGEKKPMTGDPIPIDRIRFNNPGLNQWQKIAVQKALEALDIAVIHGPPGTGKTTVLVEIIRQAVSAEQLIFVTAPSNTACDHLLNCLVRSGIKAVRLGHPARIMDHLKVHTLDFKLANHVYSKVADDLLGELKRLFRQKARKKERRPLTTEEKIELDEKIRSTRNEIDALEENVWSQVVDGAQVWVGTHTSGNDRVFENKTFDLLVIDEATQGVEPSTWIPMAKAKKVILAGDHKQLPPTVMCEDAKRKGLDVTLFERFKKILGPDHQMMLKLQYRMHEKIMSFSSKKFYGGELVADESVRLHTLADLSGVKRTPEIEQPFVFLDTVGRGFEEKLEPGSGSKFNIEEAAFVVGELNRLIDAGVKAEDIAVISPYSAQVRLLESQIQISGVEIASIDSFQGREKEAVIISLVRSNTEGKMGFLTDVRRMNVALTRARRKLFVVGDSGTLATIPFYKAFIEYAEAVGGYKSSWEEV</sequence>
<evidence type="ECO:0000259" key="10">
    <source>
        <dbReference type="Pfam" id="PF13086"/>
    </source>
</evidence>
<dbReference type="InterPro" id="IPR041677">
    <property type="entry name" value="DNA2/NAM7_AAA_11"/>
</dbReference>
<comment type="caution">
    <text evidence="13">The sequence shown here is derived from an EMBL/GenBank/DDBJ whole genome shotgun (WGS) entry which is preliminary data.</text>
</comment>
<accession>A0A1G1KRQ7</accession>
<evidence type="ECO:0000256" key="2">
    <source>
        <dbReference type="ARBA" id="ARBA00007913"/>
    </source>
</evidence>
<evidence type="ECO:0000256" key="9">
    <source>
        <dbReference type="SAM" id="Coils"/>
    </source>
</evidence>
<keyword evidence="8" id="KW-0067">ATP-binding</keyword>
<dbReference type="GO" id="GO:0005524">
    <property type="term" value="F:ATP binding"/>
    <property type="evidence" value="ECO:0007669"/>
    <property type="project" value="UniProtKB-KW"/>
</dbReference>
<evidence type="ECO:0000259" key="12">
    <source>
        <dbReference type="Pfam" id="PF21138"/>
    </source>
</evidence>
<evidence type="ECO:0000313" key="13">
    <source>
        <dbReference type="EMBL" id="OGW95239.1"/>
    </source>
</evidence>
<keyword evidence="5" id="KW-0547">Nucleotide-binding</keyword>
<proteinExistence type="inferred from homology"/>
<dbReference type="Gene3D" id="3.40.50.300">
    <property type="entry name" value="P-loop containing nucleotide triphosphate hydrolases"/>
    <property type="match status" value="2"/>
</dbReference>
<dbReference type="Proteomes" id="UP000178187">
    <property type="component" value="Unassembled WGS sequence"/>
</dbReference>
<dbReference type="GO" id="GO:0005737">
    <property type="term" value="C:cytoplasm"/>
    <property type="evidence" value="ECO:0007669"/>
    <property type="project" value="UniProtKB-SubCell"/>
</dbReference>
<dbReference type="Pfam" id="PF21138">
    <property type="entry name" value="SMUBP-2_HCS1_1B"/>
    <property type="match status" value="1"/>
</dbReference>
<gene>
    <name evidence="13" type="ORF">A3G33_04730</name>
</gene>
<dbReference type="Pfam" id="PF13087">
    <property type="entry name" value="AAA_12"/>
    <property type="match status" value="1"/>
</dbReference>
<dbReference type="PANTHER" id="PTHR43788:SF8">
    <property type="entry name" value="DNA-BINDING PROTEIN SMUBP-2"/>
    <property type="match status" value="1"/>
</dbReference>
<dbReference type="AlphaFoldDB" id="A0A1G1KRQ7"/>
<dbReference type="Gene3D" id="2.40.30.270">
    <property type="match status" value="1"/>
</dbReference>
<dbReference type="GO" id="GO:0043139">
    <property type="term" value="F:5'-3' DNA helicase activity"/>
    <property type="evidence" value="ECO:0007669"/>
    <property type="project" value="TreeGrafter"/>
</dbReference>
<dbReference type="InterPro" id="IPR050534">
    <property type="entry name" value="Coronavir_polyprotein_1ab"/>
</dbReference>
<dbReference type="EMBL" id="MHFR01000068">
    <property type="protein sequence ID" value="OGW95239.1"/>
    <property type="molecule type" value="Genomic_DNA"/>
</dbReference>
<evidence type="ECO:0000256" key="5">
    <source>
        <dbReference type="ARBA" id="ARBA00022741"/>
    </source>
</evidence>
<keyword evidence="7" id="KW-0347">Helicase</keyword>
<feature type="coiled-coil region" evidence="9">
    <location>
        <begin position="295"/>
        <end position="343"/>
    </location>
</feature>
<evidence type="ECO:0000256" key="7">
    <source>
        <dbReference type="ARBA" id="ARBA00022806"/>
    </source>
</evidence>
<dbReference type="PANTHER" id="PTHR43788">
    <property type="entry name" value="DNA2/NAM7 HELICASE FAMILY MEMBER"/>
    <property type="match status" value="1"/>
</dbReference>
<feature type="domain" description="DNA2/NAM7 helicase helicase" evidence="10">
    <location>
        <begin position="194"/>
        <end position="412"/>
    </location>
</feature>
<dbReference type="InterPro" id="IPR041679">
    <property type="entry name" value="DNA2/NAM7-like_C"/>
</dbReference>
<dbReference type="CDD" id="cd18808">
    <property type="entry name" value="SF1_C_Upf1"/>
    <property type="match status" value="1"/>
</dbReference>
<reference evidence="13 14" key="1">
    <citation type="journal article" date="2016" name="Nat. Commun.">
        <title>Thousands of microbial genomes shed light on interconnected biogeochemical processes in an aquifer system.</title>
        <authorList>
            <person name="Anantharaman K."/>
            <person name="Brown C.T."/>
            <person name="Hug L.A."/>
            <person name="Sharon I."/>
            <person name="Castelle C.J."/>
            <person name="Probst A.J."/>
            <person name="Thomas B.C."/>
            <person name="Singh A."/>
            <person name="Wilkins M.J."/>
            <person name="Karaoz U."/>
            <person name="Brodie E.L."/>
            <person name="Williams K.H."/>
            <person name="Hubbard S.S."/>
            <person name="Banfield J.F."/>
        </authorList>
    </citation>
    <scope>NUCLEOTIDE SEQUENCE [LARGE SCALE GENOMIC DNA]</scope>
</reference>
<protein>
    <recommendedName>
        <fullName evidence="3">DNA helicase</fullName>
        <ecNumber evidence="3">3.6.4.12</ecNumber>
    </recommendedName>
</protein>
<evidence type="ECO:0000256" key="6">
    <source>
        <dbReference type="ARBA" id="ARBA00022801"/>
    </source>
</evidence>
<evidence type="ECO:0000256" key="8">
    <source>
        <dbReference type="ARBA" id="ARBA00022840"/>
    </source>
</evidence>
<evidence type="ECO:0000256" key="1">
    <source>
        <dbReference type="ARBA" id="ARBA00004496"/>
    </source>
</evidence>
<keyword evidence="9" id="KW-0175">Coiled coil</keyword>